<evidence type="ECO:0000313" key="1">
    <source>
        <dbReference type="EMBL" id="KAI5667479.1"/>
    </source>
</evidence>
<keyword evidence="2" id="KW-1185">Reference proteome</keyword>
<organism evidence="1 2">
    <name type="scientific">Catharanthus roseus</name>
    <name type="common">Madagascar periwinkle</name>
    <name type="synonym">Vinca rosea</name>
    <dbReference type="NCBI Taxonomy" id="4058"/>
    <lineage>
        <taxon>Eukaryota</taxon>
        <taxon>Viridiplantae</taxon>
        <taxon>Streptophyta</taxon>
        <taxon>Embryophyta</taxon>
        <taxon>Tracheophyta</taxon>
        <taxon>Spermatophyta</taxon>
        <taxon>Magnoliopsida</taxon>
        <taxon>eudicotyledons</taxon>
        <taxon>Gunneridae</taxon>
        <taxon>Pentapetalae</taxon>
        <taxon>asterids</taxon>
        <taxon>lamiids</taxon>
        <taxon>Gentianales</taxon>
        <taxon>Apocynaceae</taxon>
        <taxon>Rauvolfioideae</taxon>
        <taxon>Vinceae</taxon>
        <taxon>Catharanthinae</taxon>
        <taxon>Catharanthus</taxon>
    </lineage>
</organism>
<proteinExistence type="predicted"/>
<reference evidence="2" key="1">
    <citation type="journal article" date="2023" name="Nat. Plants">
        <title>Single-cell RNA sequencing provides a high-resolution roadmap for understanding the multicellular compartmentation of specialized metabolism.</title>
        <authorList>
            <person name="Sun S."/>
            <person name="Shen X."/>
            <person name="Li Y."/>
            <person name="Li Y."/>
            <person name="Wang S."/>
            <person name="Li R."/>
            <person name="Zhang H."/>
            <person name="Shen G."/>
            <person name="Guo B."/>
            <person name="Wei J."/>
            <person name="Xu J."/>
            <person name="St-Pierre B."/>
            <person name="Chen S."/>
            <person name="Sun C."/>
        </authorList>
    </citation>
    <scope>NUCLEOTIDE SEQUENCE [LARGE SCALE GENOMIC DNA]</scope>
</reference>
<dbReference type="EMBL" id="CM044704">
    <property type="protein sequence ID" value="KAI5667479.1"/>
    <property type="molecule type" value="Genomic_DNA"/>
</dbReference>
<gene>
    <name evidence="1" type="ORF">M9H77_17332</name>
</gene>
<sequence>MEEGYEAPSYINPHSVLHPPPLMAERTMADYARPSISGMQYRIGRPRVEVNNFEIKLNVIRMLQNNVKFDGLPEEHPNAYISNFLEMVGSPFAQAGKLPPIFGNMLTSALE</sequence>
<protein>
    <submittedName>
        <fullName evidence="1">Uncharacterized protein</fullName>
    </submittedName>
</protein>
<accession>A0ACC0B4B1</accession>
<comment type="caution">
    <text evidence="1">The sequence shown here is derived from an EMBL/GenBank/DDBJ whole genome shotgun (WGS) entry which is preliminary data.</text>
</comment>
<dbReference type="Proteomes" id="UP001060085">
    <property type="component" value="Linkage Group LG04"/>
</dbReference>
<evidence type="ECO:0000313" key="2">
    <source>
        <dbReference type="Proteomes" id="UP001060085"/>
    </source>
</evidence>
<name>A0ACC0B4B1_CATRO</name>